<dbReference type="Proteomes" id="UP000006732">
    <property type="component" value="Chromosome"/>
</dbReference>
<keyword evidence="1" id="KW-1133">Transmembrane helix</keyword>
<dbReference type="SUPFAM" id="SSF48452">
    <property type="entry name" value="TPR-like"/>
    <property type="match status" value="1"/>
</dbReference>
<dbReference type="KEGG" id="ppd:Ppro_0382"/>
<dbReference type="EMBL" id="CP000482">
    <property type="protein sequence ID" value="ABK98016.1"/>
    <property type="molecule type" value="Genomic_DNA"/>
</dbReference>
<evidence type="ECO:0008006" key="4">
    <source>
        <dbReference type="Google" id="ProtNLM"/>
    </source>
</evidence>
<dbReference type="eggNOG" id="ENOG50341M1">
    <property type="taxonomic scope" value="Bacteria"/>
</dbReference>
<protein>
    <recommendedName>
        <fullName evidence="4">Tetratricopeptide repeat protein</fullName>
    </recommendedName>
</protein>
<feature type="transmembrane region" description="Helical" evidence="1">
    <location>
        <begin position="7"/>
        <end position="29"/>
    </location>
</feature>
<keyword evidence="1" id="KW-0472">Membrane</keyword>
<dbReference type="RefSeq" id="WP_011734330.1">
    <property type="nucleotide sequence ID" value="NC_008609.1"/>
</dbReference>
<dbReference type="AlphaFoldDB" id="A1AKZ6"/>
<dbReference type="STRING" id="338966.Ppro_0382"/>
<keyword evidence="3" id="KW-1185">Reference proteome</keyword>
<reference evidence="2 3" key="1">
    <citation type="submission" date="2006-10" db="EMBL/GenBank/DDBJ databases">
        <title>Complete sequence of chromosome of Pelobacter propionicus DSM 2379.</title>
        <authorList>
            <consortium name="US DOE Joint Genome Institute"/>
            <person name="Copeland A."/>
            <person name="Lucas S."/>
            <person name="Lapidus A."/>
            <person name="Barry K."/>
            <person name="Detter J.C."/>
            <person name="Glavina del Rio T."/>
            <person name="Hammon N."/>
            <person name="Israni S."/>
            <person name="Dalin E."/>
            <person name="Tice H."/>
            <person name="Pitluck S."/>
            <person name="Saunders E."/>
            <person name="Brettin T."/>
            <person name="Bruce D."/>
            <person name="Han C."/>
            <person name="Tapia R."/>
            <person name="Schmutz J."/>
            <person name="Larimer F."/>
            <person name="Land M."/>
            <person name="Hauser L."/>
            <person name="Kyrpides N."/>
            <person name="Kim E."/>
            <person name="Lovley D."/>
            <person name="Richardson P."/>
        </authorList>
    </citation>
    <scope>NUCLEOTIDE SEQUENCE [LARGE SCALE GENOMIC DNA]</scope>
    <source>
        <strain evidence="3">DSM 2379 / NBRC 103807 / OttBd1</strain>
    </source>
</reference>
<dbReference type="HOGENOM" id="CLU_1903706_0_0_7"/>
<dbReference type="Gene3D" id="1.25.40.10">
    <property type="entry name" value="Tetratricopeptide repeat domain"/>
    <property type="match status" value="1"/>
</dbReference>
<proteinExistence type="predicted"/>
<evidence type="ECO:0000313" key="3">
    <source>
        <dbReference type="Proteomes" id="UP000006732"/>
    </source>
</evidence>
<sequence length="133" mass="15305">MSERIKSILVNGVVMALICLVLFVAGTWWRMRTQFNLGEEAFRRGDFSGAVAGYESALHMYLPGHPAMDRTARRLWEMGESNERQGDLSRALIAYRALRSSYYAVRWLRQPGQEWIARCDRKIAALAPLQIER</sequence>
<gene>
    <name evidence="2" type="ordered locus">Ppro_0382</name>
</gene>
<organism evidence="2 3">
    <name type="scientific">Pelobacter propionicus (strain DSM 2379 / NBRC 103807 / OttBd1)</name>
    <dbReference type="NCBI Taxonomy" id="338966"/>
    <lineage>
        <taxon>Bacteria</taxon>
        <taxon>Pseudomonadati</taxon>
        <taxon>Thermodesulfobacteriota</taxon>
        <taxon>Desulfuromonadia</taxon>
        <taxon>Desulfuromonadales</taxon>
        <taxon>Desulfuromonadaceae</taxon>
        <taxon>Pelobacter</taxon>
    </lineage>
</organism>
<dbReference type="InterPro" id="IPR011990">
    <property type="entry name" value="TPR-like_helical_dom_sf"/>
</dbReference>
<evidence type="ECO:0000313" key="2">
    <source>
        <dbReference type="EMBL" id="ABK98016.1"/>
    </source>
</evidence>
<evidence type="ECO:0000256" key="1">
    <source>
        <dbReference type="SAM" id="Phobius"/>
    </source>
</evidence>
<name>A1AKZ6_PELPD</name>
<accession>A1AKZ6</accession>
<dbReference type="OrthoDB" id="5396466at2"/>
<keyword evidence="1" id="KW-0812">Transmembrane</keyword>